<dbReference type="Gene3D" id="3.40.50.1820">
    <property type="entry name" value="alpha/beta hydrolase"/>
    <property type="match status" value="1"/>
</dbReference>
<comment type="similarity">
    <text evidence="1">Belongs to the peptidase S10 family.</text>
</comment>
<sequence>MESMWMGRHLFLTILLFASKAVTSQTIVTSLPGFSGTLPFTLETGYVGVGESEEVQLFYYFVESQSSPSQDPLMLYIAGGPGCSSLSSLFYENGPIYLNYQYYDGGVPSLNLSADAWTQGLNMIYIDAPVGTGFSYSNTSQGYYVDDAENAAQTYEFLRKWLVQHPDFLGNELYIAGVSYSGIPVPMIVNEIIEGNILGLSPGMNIKGYVLGSPVTDSFIDDNSKIPFAHGLSLISHELYNSAKTNCEGNYVNVSSEACALDIEAIDELLRYINVAQVLHPYCYPFTVKPSERQGNRRSSLEEANYRSCDLYSSVPISIWANDESVRAALNVRNGTKGNWQPCNSSLTGYTEDVTTTLAYHRNFSHTSSLRALIYSGDHDMSIPNIGTQEWIRSLNMTLADTWRGWMVDAQVAGYTKRYTYGDFSLTYATVKGAGHIPATYKTRQCYEMIESHPHKWWRPSSHDSQPRCPFYVIQESLQDSNGLPIRFLPVDPKDKVIRLSSDMNIAFHTATTCVQSMVWFGDISQITGRRYATIGVLIGHPGINTVSNWFKKED</sequence>
<dbReference type="PRINTS" id="PR00724">
    <property type="entry name" value="CRBOXYPTASEC"/>
</dbReference>
<proteinExistence type="inferred from homology"/>
<dbReference type="Gene3D" id="2.80.10.50">
    <property type="match status" value="1"/>
</dbReference>
<evidence type="ECO:0000256" key="1">
    <source>
        <dbReference type="ARBA" id="ARBA00009431"/>
    </source>
</evidence>
<dbReference type="InterPro" id="IPR029058">
    <property type="entry name" value="AB_hydrolase_fold"/>
</dbReference>
<dbReference type="InterPro" id="IPR011065">
    <property type="entry name" value="Kunitz_inhibitor_STI-like_sf"/>
</dbReference>
<dbReference type="EMBL" id="CP126658">
    <property type="protein sequence ID" value="WJZ98551.1"/>
    <property type="molecule type" value="Genomic_DNA"/>
</dbReference>
<dbReference type="Pfam" id="PF00197">
    <property type="entry name" value="Kunitz_legume"/>
    <property type="match status" value="1"/>
</dbReference>
<name>A0ABY9CTL7_VITVI</name>
<organism evidence="3 4">
    <name type="scientific">Vitis vinifera</name>
    <name type="common">Grape</name>
    <dbReference type="NCBI Taxonomy" id="29760"/>
    <lineage>
        <taxon>Eukaryota</taxon>
        <taxon>Viridiplantae</taxon>
        <taxon>Streptophyta</taxon>
        <taxon>Embryophyta</taxon>
        <taxon>Tracheophyta</taxon>
        <taxon>Spermatophyta</taxon>
        <taxon>Magnoliopsida</taxon>
        <taxon>eudicotyledons</taxon>
        <taxon>Gunneridae</taxon>
        <taxon>Pentapetalae</taxon>
        <taxon>rosids</taxon>
        <taxon>Vitales</taxon>
        <taxon>Vitaceae</taxon>
        <taxon>Viteae</taxon>
        <taxon>Vitis</taxon>
    </lineage>
</organism>
<protein>
    <recommendedName>
        <fullName evidence="5">Serine carboxypeptidase-like 18</fullName>
    </recommendedName>
</protein>
<gene>
    <name evidence="3" type="ORF">VitviT2T_017066</name>
</gene>
<reference evidence="3 4" key="1">
    <citation type="journal article" date="2023" name="Hortic Res">
        <title>The complete reference genome for grapevine (Vitis vinifera L.) genetics and breeding.</title>
        <authorList>
            <person name="Shi X."/>
            <person name="Cao S."/>
            <person name="Wang X."/>
            <person name="Huang S."/>
            <person name="Wang Y."/>
            <person name="Liu Z."/>
            <person name="Liu W."/>
            <person name="Leng X."/>
            <person name="Peng Y."/>
            <person name="Wang N."/>
            <person name="Wang Y."/>
            <person name="Ma Z."/>
            <person name="Xu X."/>
            <person name="Zhang F."/>
            <person name="Xue H."/>
            <person name="Zhong H."/>
            <person name="Wang Y."/>
            <person name="Zhang K."/>
            <person name="Velt A."/>
            <person name="Avia K."/>
            <person name="Holtgrawe D."/>
            <person name="Grimplet J."/>
            <person name="Matus J.T."/>
            <person name="Ware D."/>
            <person name="Wu X."/>
            <person name="Wang H."/>
            <person name="Liu C."/>
            <person name="Fang Y."/>
            <person name="Rustenholz C."/>
            <person name="Cheng Z."/>
            <person name="Xiao H."/>
            <person name="Zhou Y."/>
        </authorList>
    </citation>
    <scope>NUCLEOTIDE SEQUENCE [LARGE SCALE GENOMIC DNA]</scope>
    <source>
        <strain evidence="4">cv. Pinot noir / PN40024</strain>
        <tissue evidence="3">Leaf</tissue>
    </source>
</reference>
<feature type="signal peptide" evidence="2">
    <location>
        <begin position="1"/>
        <end position="24"/>
    </location>
</feature>
<dbReference type="Proteomes" id="UP001227230">
    <property type="component" value="Chromosome 11"/>
</dbReference>
<feature type="chain" id="PRO_5045898280" description="Serine carboxypeptidase-like 18" evidence="2">
    <location>
        <begin position="25"/>
        <end position="555"/>
    </location>
</feature>
<evidence type="ECO:0000256" key="2">
    <source>
        <dbReference type="SAM" id="SignalP"/>
    </source>
</evidence>
<dbReference type="SUPFAM" id="SSF53474">
    <property type="entry name" value="alpha/beta-Hydrolases"/>
    <property type="match status" value="1"/>
</dbReference>
<keyword evidence="2" id="KW-0732">Signal</keyword>
<keyword evidence="4" id="KW-1185">Reference proteome</keyword>
<dbReference type="PANTHER" id="PTHR11802:SF487">
    <property type="entry name" value="SERINE CARBOXYPEPTIDASE-LIKE 13"/>
    <property type="match status" value="1"/>
</dbReference>
<evidence type="ECO:0000313" key="4">
    <source>
        <dbReference type="Proteomes" id="UP001227230"/>
    </source>
</evidence>
<dbReference type="SUPFAM" id="SSF50386">
    <property type="entry name" value="STI-like"/>
    <property type="match status" value="1"/>
</dbReference>
<dbReference type="Pfam" id="PF00450">
    <property type="entry name" value="Peptidase_S10"/>
    <property type="match status" value="1"/>
</dbReference>
<evidence type="ECO:0000313" key="3">
    <source>
        <dbReference type="EMBL" id="WJZ98551.1"/>
    </source>
</evidence>
<evidence type="ECO:0008006" key="5">
    <source>
        <dbReference type="Google" id="ProtNLM"/>
    </source>
</evidence>
<dbReference type="PANTHER" id="PTHR11802">
    <property type="entry name" value="SERINE PROTEASE FAMILY S10 SERINE CARBOXYPEPTIDASE"/>
    <property type="match status" value="1"/>
</dbReference>
<dbReference type="InterPro" id="IPR002160">
    <property type="entry name" value="Prot_inh_Kunz-lg"/>
</dbReference>
<dbReference type="Gene3D" id="3.40.50.12670">
    <property type="match status" value="1"/>
</dbReference>
<accession>A0ABY9CTL7</accession>
<dbReference type="InterPro" id="IPR001563">
    <property type="entry name" value="Peptidase_S10"/>
</dbReference>